<dbReference type="EMBL" id="JAOAOG010000233">
    <property type="protein sequence ID" value="KAJ6238234.1"/>
    <property type="molecule type" value="Genomic_DNA"/>
</dbReference>
<dbReference type="SMART" id="SM00382">
    <property type="entry name" value="AAA"/>
    <property type="match status" value="1"/>
</dbReference>
<dbReference type="Pfam" id="PF23321">
    <property type="entry name" value="R1_ABCA1"/>
    <property type="match status" value="1"/>
</dbReference>
<evidence type="ECO:0000256" key="4">
    <source>
        <dbReference type="ARBA" id="ARBA00022840"/>
    </source>
</evidence>
<dbReference type="GO" id="GO:0005524">
    <property type="term" value="F:ATP binding"/>
    <property type="evidence" value="ECO:0007669"/>
    <property type="project" value="UniProtKB-KW"/>
</dbReference>
<dbReference type="InterPro" id="IPR017871">
    <property type="entry name" value="ABC_transporter-like_CS"/>
</dbReference>
<evidence type="ECO:0000256" key="8">
    <source>
        <dbReference type="SAM" id="Phobius"/>
    </source>
</evidence>
<keyword evidence="5 8" id="KW-1133">Transmembrane helix</keyword>
<feature type="region of interest" description="Disordered" evidence="7">
    <location>
        <begin position="1"/>
        <end position="110"/>
    </location>
</feature>
<dbReference type="InterPro" id="IPR056264">
    <property type="entry name" value="R2_ABCA1-4-like"/>
</dbReference>
<dbReference type="InterPro" id="IPR013525">
    <property type="entry name" value="ABC2_TM"/>
</dbReference>
<evidence type="ECO:0000256" key="3">
    <source>
        <dbReference type="ARBA" id="ARBA00022741"/>
    </source>
</evidence>
<dbReference type="CDD" id="cd03263">
    <property type="entry name" value="ABC_subfamily_A"/>
    <property type="match status" value="1"/>
</dbReference>
<dbReference type="Proteomes" id="UP001150062">
    <property type="component" value="Unassembled WGS sequence"/>
</dbReference>
<comment type="caution">
    <text evidence="10">The sequence shown here is derived from an EMBL/GenBank/DDBJ whole genome shotgun (WGS) entry which is preliminary data.</text>
</comment>
<feature type="compositionally biased region" description="Low complexity" evidence="7">
    <location>
        <begin position="1"/>
        <end position="11"/>
    </location>
</feature>
<feature type="transmembrane region" description="Helical" evidence="8">
    <location>
        <begin position="543"/>
        <end position="564"/>
    </location>
</feature>
<evidence type="ECO:0000256" key="2">
    <source>
        <dbReference type="ARBA" id="ARBA00022692"/>
    </source>
</evidence>
<dbReference type="PANTHER" id="PTHR19229">
    <property type="entry name" value="ATP-BINDING CASSETTE TRANSPORTER SUBFAMILY A ABCA"/>
    <property type="match status" value="1"/>
</dbReference>
<dbReference type="Pfam" id="PF00005">
    <property type="entry name" value="ABC_tran"/>
    <property type="match status" value="1"/>
</dbReference>
<feature type="domain" description="ABC transporter" evidence="9">
    <location>
        <begin position="616"/>
        <end position="852"/>
    </location>
</feature>
<evidence type="ECO:0000256" key="6">
    <source>
        <dbReference type="ARBA" id="ARBA00023136"/>
    </source>
</evidence>
<dbReference type="InterPro" id="IPR026082">
    <property type="entry name" value="ABCA"/>
</dbReference>
<feature type="compositionally biased region" description="Polar residues" evidence="7">
    <location>
        <begin position="78"/>
        <end position="87"/>
    </location>
</feature>
<feature type="compositionally biased region" description="Low complexity" evidence="7">
    <location>
        <begin position="68"/>
        <end position="77"/>
    </location>
</feature>
<gene>
    <name evidence="10" type="ORF">M0813_26202</name>
</gene>
<evidence type="ECO:0000256" key="7">
    <source>
        <dbReference type="SAM" id="MobiDB-lite"/>
    </source>
</evidence>
<dbReference type="PROSITE" id="PS00211">
    <property type="entry name" value="ABC_TRANSPORTER_1"/>
    <property type="match status" value="1"/>
</dbReference>
<organism evidence="10 11">
    <name type="scientific">Anaeramoeba flamelloides</name>
    <dbReference type="NCBI Taxonomy" id="1746091"/>
    <lineage>
        <taxon>Eukaryota</taxon>
        <taxon>Metamonada</taxon>
        <taxon>Anaeramoebidae</taxon>
        <taxon>Anaeramoeba</taxon>
    </lineage>
</organism>
<dbReference type="InterPro" id="IPR027417">
    <property type="entry name" value="P-loop_NTPase"/>
</dbReference>
<keyword evidence="6 8" id="KW-0472">Membrane</keyword>
<evidence type="ECO:0000259" key="9">
    <source>
        <dbReference type="PROSITE" id="PS50893"/>
    </source>
</evidence>
<dbReference type="PROSITE" id="PS50893">
    <property type="entry name" value="ABC_TRANSPORTER_2"/>
    <property type="match status" value="1"/>
</dbReference>
<keyword evidence="11" id="KW-1185">Reference proteome</keyword>
<dbReference type="InterPro" id="IPR003439">
    <property type="entry name" value="ABC_transporter-like_ATP-bd"/>
</dbReference>
<reference evidence="10" key="1">
    <citation type="submission" date="2022-08" db="EMBL/GenBank/DDBJ databases">
        <title>Novel sulfate-reducing endosymbionts in the free-living metamonad Anaeramoeba.</title>
        <authorList>
            <person name="Jerlstrom-Hultqvist J."/>
            <person name="Cepicka I."/>
            <person name="Gallot-Lavallee L."/>
            <person name="Salas-Leiva D."/>
            <person name="Curtis B.A."/>
            <person name="Zahonova K."/>
            <person name="Pipaliya S."/>
            <person name="Dacks J."/>
            <person name="Roger A.J."/>
        </authorList>
    </citation>
    <scope>NUCLEOTIDE SEQUENCE</scope>
    <source>
        <strain evidence="10">Schooner1</strain>
    </source>
</reference>
<feature type="compositionally biased region" description="Basic residues" evidence="7">
    <location>
        <begin position="101"/>
        <end position="110"/>
    </location>
</feature>
<name>A0ABQ8Y1S5_9EUKA</name>
<feature type="transmembrane region" description="Helical" evidence="8">
    <location>
        <begin position="497"/>
        <end position="522"/>
    </location>
</feature>
<proteinExistence type="predicted"/>
<evidence type="ECO:0000256" key="5">
    <source>
        <dbReference type="ARBA" id="ARBA00022989"/>
    </source>
</evidence>
<evidence type="ECO:0000256" key="1">
    <source>
        <dbReference type="ARBA" id="ARBA00004141"/>
    </source>
</evidence>
<evidence type="ECO:0000313" key="10">
    <source>
        <dbReference type="EMBL" id="KAJ6238234.1"/>
    </source>
</evidence>
<feature type="transmembrane region" description="Helical" evidence="8">
    <location>
        <begin position="143"/>
        <end position="167"/>
    </location>
</feature>
<feature type="transmembrane region" description="Helical" evidence="8">
    <location>
        <begin position="359"/>
        <end position="378"/>
    </location>
</feature>
<dbReference type="Pfam" id="PF12698">
    <property type="entry name" value="ABC2_membrane_3"/>
    <property type="match status" value="1"/>
</dbReference>
<feature type="transmembrane region" description="Helical" evidence="8">
    <location>
        <begin position="399"/>
        <end position="424"/>
    </location>
</feature>
<accession>A0ABQ8Y1S5</accession>
<feature type="compositionally biased region" description="Basic residues" evidence="7">
    <location>
        <begin position="31"/>
        <end position="54"/>
    </location>
</feature>
<feature type="transmembrane region" description="Helical" evidence="8">
    <location>
        <begin position="436"/>
        <end position="459"/>
    </location>
</feature>
<dbReference type="SUPFAM" id="SSF52540">
    <property type="entry name" value="P-loop containing nucleoside triphosphate hydrolases"/>
    <property type="match status" value="1"/>
</dbReference>
<keyword evidence="3" id="KW-0547">Nucleotide-binding</keyword>
<sequence length="936" mass="107587">MSTTSDPSDPSDLSETQSSNTDLELTDKKQRKEKKQRKDKSQKKDKKQRKKKKLQTSSSDEMSKQESKSSSVSDSHSTPTNATSLSIASEEDDTLQPPSKSRNKKIKKKMRDLSKKKLGFKNQFIALFLKNLYLQKRAKKTNLIIYAFTIIFIVYVFGVGEIVHRYLEETIPENKNPESYESDIFLNANFPYVDTPTGSPDKFEGELSAMSQNLTFYVTRDYEPDDQFQPILTLYDTKDSLDDQFFQSYEKNLQEIAGGIYFEHLDLSPDSPKVEYSVYFNSTDTTNMIIQMYKQSQLEGLTMYMPTLVNTANRNIFKKLWGDDPSKSGDAADLFVGLKDFPEFKRKEALDIMSIEQPFSFNFILHMLFPVFMVSIVYEKENLLIDLMKMMGLKTRIYWLVNWLFDWALYFVQVTVFYIMLVILRFRFITQNDFSIHFVLLLLWGNTMISMAFFLSNFFKKVKSTYIIGIFLVVFLTFVLPTYYWSIAGNNSTPYTIIFLLKCVPSIAFVQALMAISDASAIGQPGAKIDETSLDIKNTGSSYLFLFVQSIIFYTLTAYFNGFFDPVLNKIKHFIKKKFLKKILHHTQTIDQDEEDEVPQDVLDEIKRVKNCDDEVRILGLGKSYPGKDGNLPKHALKGLHLGIPKGQIFALLGPNGAGKTTTMSILSGLISPTFGKAYINDLKLNRHNMDKIHQIISICPQYDCLWGEQSGWETLEFFARLHGYQGEILKKRVTQTLQDLDLFEDRKKLINEYSGGMKRRISLAISLIVDSKIVFLDEPTTGMDPSSKRKVWDVIQEKKADRAIILTTHSMEEADALADRIGILENGKLRAIGVSEELKKRFGKGYKFSIHTNSTKNDKRAHKYFMKKYPNAQLLNSLACTRNYEIPKDDILLSTVFNQFESRKEKLGILDWGISHTTLEEVFLRITVNNEIGDF</sequence>
<dbReference type="Gene3D" id="3.40.50.300">
    <property type="entry name" value="P-loop containing nucleotide triphosphate hydrolases"/>
    <property type="match status" value="1"/>
</dbReference>
<protein>
    <submittedName>
        <fullName evidence="10">Atp-binding cassette transporter subfamily a abca</fullName>
    </submittedName>
</protein>
<dbReference type="InterPro" id="IPR003593">
    <property type="entry name" value="AAA+_ATPase"/>
</dbReference>
<keyword evidence="4 10" id="KW-0067">ATP-binding</keyword>
<comment type="subcellular location">
    <subcellularLocation>
        <location evidence="1">Membrane</location>
        <topology evidence="1">Multi-pass membrane protein</topology>
    </subcellularLocation>
</comment>
<feature type="transmembrane region" description="Helical" evidence="8">
    <location>
        <begin position="466"/>
        <end position="485"/>
    </location>
</feature>
<keyword evidence="2 8" id="KW-0812">Transmembrane</keyword>
<feature type="compositionally biased region" description="Polar residues" evidence="7">
    <location>
        <begin position="13"/>
        <end position="23"/>
    </location>
</feature>
<evidence type="ECO:0000313" key="11">
    <source>
        <dbReference type="Proteomes" id="UP001150062"/>
    </source>
</evidence>